<feature type="domain" description="O-antigen ligase-related" evidence="6">
    <location>
        <begin position="189"/>
        <end position="346"/>
    </location>
</feature>
<comment type="subcellular location">
    <subcellularLocation>
        <location evidence="1">Membrane</location>
        <topology evidence="1">Multi-pass membrane protein</topology>
    </subcellularLocation>
</comment>
<dbReference type="GO" id="GO:0016020">
    <property type="term" value="C:membrane"/>
    <property type="evidence" value="ECO:0007669"/>
    <property type="project" value="UniProtKB-SubCell"/>
</dbReference>
<gene>
    <name evidence="7" type="primary">rfaL</name>
    <name evidence="7" type="ORF">PWN146_04397</name>
</gene>
<dbReference type="GO" id="GO:0016874">
    <property type="term" value="F:ligase activity"/>
    <property type="evidence" value="ECO:0007669"/>
    <property type="project" value="UniProtKB-KW"/>
</dbReference>
<evidence type="ECO:0000256" key="5">
    <source>
        <dbReference type="SAM" id="Phobius"/>
    </source>
</evidence>
<feature type="transmembrane region" description="Helical" evidence="5">
    <location>
        <begin position="232"/>
        <end position="252"/>
    </location>
</feature>
<dbReference type="PANTHER" id="PTHR37422">
    <property type="entry name" value="TEICHURONIC ACID BIOSYNTHESIS PROTEIN TUAE"/>
    <property type="match status" value="1"/>
</dbReference>
<accession>A0A1C3HKU0</accession>
<organism evidence="7">
    <name type="scientific">Serratia marcescens</name>
    <dbReference type="NCBI Taxonomy" id="615"/>
    <lineage>
        <taxon>Bacteria</taxon>
        <taxon>Pseudomonadati</taxon>
        <taxon>Pseudomonadota</taxon>
        <taxon>Gammaproteobacteria</taxon>
        <taxon>Enterobacterales</taxon>
        <taxon>Yersiniaceae</taxon>
        <taxon>Serratia</taxon>
    </lineage>
</organism>
<feature type="transmembrane region" description="Helical" evidence="5">
    <location>
        <begin position="36"/>
        <end position="55"/>
    </location>
</feature>
<feature type="transmembrane region" description="Helical" evidence="5">
    <location>
        <begin position="338"/>
        <end position="357"/>
    </location>
</feature>
<evidence type="ECO:0000256" key="1">
    <source>
        <dbReference type="ARBA" id="ARBA00004141"/>
    </source>
</evidence>
<reference evidence="7" key="1">
    <citation type="submission" date="2016-05" db="EMBL/GenBank/DDBJ databases">
        <authorList>
            <person name="Cock P.J.A."/>
            <person name="Cock P.J.A."/>
        </authorList>
    </citation>
    <scope>NUCLEOTIDE SEQUENCE</scope>
    <source>
        <strain evidence="7">PWN146_assembly</strain>
    </source>
</reference>
<evidence type="ECO:0000256" key="4">
    <source>
        <dbReference type="ARBA" id="ARBA00023136"/>
    </source>
</evidence>
<feature type="transmembrane region" description="Helical" evidence="5">
    <location>
        <begin position="92"/>
        <end position="113"/>
    </location>
</feature>
<keyword evidence="7" id="KW-0436">Ligase</keyword>
<feature type="transmembrane region" description="Helical" evidence="5">
    <location>
        <begin position="160"/>
        <end position="177"/>
    </location>
</feature>
<dbReference type="InterPro" id="IPR007016">
    <property type="entry name" value="O-antigen_ligase-rel_domated"/>
</dbReference>
<dbReference type="AlphaFoldDB" id="A0A1C3HKU0"/>
<name>A0A1C3HKU0_SERMA</name>
<feature type="transmembrane region" description="Helical" evidence="5">
    <location>
        <begin position="184"/>
        <end position="202"/>
    </location>
</feature>
<protein>
    <submittedName>
        <fullName evidence="7">O-antigen ligase</fullName>
    </submittedName>
</protein>
<evidence type="ECO:0000256" key="2">
    <source>
        <dbReference type="ARBA" id="ARBA00022692"/>
    </source>
</evidence>
<sequence length="413" mass="46256">MLKHRTPHPAFSYLIYLGCAIAFCTIPFGSATGRNLFYVSSYIAFIAVCLYPRYYLSNVKNLLLPALMFSVGMGTILWMHHFKQPGEYINIYRSYMSTGKLQLATAFILLIALNERLCVQRLLVVVALITGLAVNGYSLYQGLRLDIPRVELNFDRATVVAYLMTAIDLVMMQAILMLRTRYRLVLYIAAFLLSFSALVLTGTRAAMLVYPVAVCLSLLATKHLVSRKHKVLLVSSVPLLLLICGFVFKAQIEQRIVDFKTNMQLIDKPEIDNSIISRLSMQTLAWRTGSQAPWGQSAEQRGEEIRAIVAQQPHLYGVMPYINVHLHNELLETYSLKGIWGVLLLLALYVSLFFSSFRPQRNALLLSVSASLFVCGLSDVIFFSTEGTVIFCLALIAAVLSVPKQPPVQEPTP</sequence>
<dbReference type="Pfam" id="PF04932">
    <property type="entry name" value="Wzy_C"/>
    <property type="match status" value="1"/>
</dbReference>
<dbReference type="EMBL" id="LT575490">
    <property type="protein sequence ID" value="SAY45661.1"/>
    <property type="molecule type" value="Genomic_DNA"/>
</dbReference>
<feature type="transmembrane region" description="Helical" evidence="5">
    <location>
        <begin position="62"/>
        <end position="80"/>
    </location>
</feature>
<feature type="transmembrane region" description="Helical" evidence="5">
    <location>
        <begin position="388"/>
        <end position="403"/>
    </location>
</feature>
<feature type="transmembrane region" description="Helical" evidence="5">
    <location>
        <begin position="12"/>
        <end position="30"/>
    </location>
</feature>
<keyword evidence="3 5" id="KW-1133">Transmembrane helix</keyword>
<proteinExistence type="predicted"/>
<evidence type="ECO:0000256" key="3">
    <source>
        <dbReference type="ARBA" id="ARBA00022989"/>
    </source>
</evidence>
<feature type="transmembrane region" description="Helical" evidence="5">
    <location>
        <begin position="122"/>
        <end position="140"/>
    </location>
</feature>
<keyword evidence="2 5" id="KW-0812">Transmembrane</keyword>
<evidence type="ECO:0000313" key="7">
    <source>
        <dbReference type="EMBL" id="SAY45661.1"/>
    </source>
</evidence>
<dbReference type="InterPro" id="IPR051533">
    <property type="entry name" value="WaaL-like"/>
</dbReference>
<dbReference type="PANTHER" id="PTHR37422:SF17">
    <property type="entry name" value="O-ANTIGEN LIGASE"/>
    <property type="match status" value="1"/>
</dbReference>
<evidence type="ECO:0000259" key="6">
    <source>
        <dbReference type="Pfam" id="PF04932"/>
    </source>
</evidence>
<keyword evidence="4 5" id="KW-0472">Membrane</keyword>